<evidence type="ECO:0000313" key="3">
    <source>
        <dbReference type="Proteomes" id="UP000753961"/>
    </source>
</evidence>
<protein>
    <recommendedName>
        <fullName evidence="4">Baseplate J-like protein</fullName>
    </recommendedName>
</protein>
<dbReference type="EMBL" id="JAHVHU010000002">
    <property type="protein sequence ID" value="MBY5956706.1"/>
    <property type="molecule type" value="Genomic_DNA"/>
</dbReference>
<evidence type="ECO:0000313" key="2">
    <source>
        <dbReference type="EMBL" id="MBY5956706.1"/>
    </source>
</evidence>
<accession>A0A953HR02</accession>
<proteinExistence type="predicted"/>
<feature type="region of interest" description="Disordered" evidence="1">
    <location>
        <begin position="1"/>
        <end position="24"/>
    </location>
</feature>
<dbReference type="RefSeq" id="WP_222578228.1">
    <property type="nucleotide sequence ID" value="NZ_JAHVHU010000002.1"/>
</dbReference>
<organism evidence="2 3">
    <name type="scientific">Membranihabitans marinus</name>
    <dbReference type="NCBI Taxonomy" id="1227546"/>
    <lineage>
        <taxon>Bacteria</taxon>
        <taxon>Pseudomonadati</taxon>
        <taxon>Bacteroidota</taxon>
        <taxon>Saprospiria</taxon>
        <taxon>Saprospirales</taxon>
        <taxon>Saprospiraceae</taxon>
        <taxon>Membranihabitans</taxon>
    </lineage>
</organism>
<comment type="caution">
    <text evidence="2">The sequence shown here is derived from an EMBL/GenBank/DDBJ whole genome shotgun (WGS) entry which is preliminary data.</text>
</comment>
<name>A0A953HR02_9BACT</name>
<evidence type="ECO:0000256" key="1">
    <source>
        <dbReference type="SAM" id="MobiDB-lite"/>
    </source>
</evidence>
<dbReference type="Proteomes" id="UP000753961">
    <property type="component" value="Unassembled WGS sequence"/>
</dbReference>
<evidence type="ECO:0008006" key="4">
    <source>
        <dbReference type="Google" id="ProtNLM"/>
    </source>
</evidence>
<keyword evidence="3" id="KW-1185">Reference proteome</keyword>
<reference evidence="2" key="1">
    <citation type="submission" date="2021-06" db="EMBL/GenBank/DDBJ databases">
        <title>44 bacteria genomes isolated from Dapeng, Shenzhen.</title>
        <authorList>
            <person name="Zheng W."/>
            <person name="Yu S."/>
            <person name="Huang Y."/>
        </authorList>
    </citation>
    <scope>NUCLEOTIDE SEQUENCE</scope>
    <source>
        <strain evidence="2">DP5N28-2</strain>
    </source>
</reference>
<gene>
    <name evidence="2" type="ORF">KUV50_01070</name>
</gene>
<sequence length="1541" mass="174355">MKKPTNIAHPLKKRTGSSQGNRRKEALSWQYAPIDTKTLADRLYFISQYAKLVNFFDVKTGPDNKEYQEVSNWTDFFENSLPFRLANFSKTSPEDLQNRFSLLYQALRKNPSPLSLEALLNFIYHEVFLPVANLFAAVEQANNSFSTQLLAMIKSSYQAPLIDFIALYNASRTFLCITGKNFKRFLQPPWQLSAKKIYALEPCIQKVKKGKNEAYLLAGEMAGEIFDRFMSSLEEIIETSPNYIHESLVPLEASLQQKHEPHLALLFGFLKLYEHLQKDINSLSKKHLDFFFKRVLQLKPAAAVPDKAHLVFEPAKHLTDGYLLPEDLLLKDGKDSNKQDIVFGLDQELVIDKAKIAGLRSFSLHPTKDHNSNQYIEGAYIAPVANSRDGKGEKFKEDGASWATLGGKYSKLIREGHVLPEEHPPARLGFVLSSPVLLLQEGRRDVTITLDCNLHEQTPPLSPTEKDELKDRIEDKLNVPGTEKLYLFSEFLLIECDESLAADKKLSLSAKNYIRQLLARENPVEVKEQELDDFFKVRDFVSCEPIFSENDKEQLKECLDTLDFAIKNKDQPLFKVSLSGEKGWIMVRPKIKILKDPPTGADIQIEIIFQLAADVPAVVSYNEENLKEKLDLKDTIPAVKIELNENLKVSCPAGDRDEEKCCLKHKPEPSGDIFISPYHFLRKLQITNARIDVDVCGVKNLIVQNDAGTLDINSQIYPFGIRPEVPGFDPMNQVDLGPPADPNANPELFLGPSFYIGSKEVLYKKWEAIRVNMEWKEKPHDFHDHYKAYLKHKPDVNDPPAGEHFGLFEGDFKVKIDLLDLGNWTNIDKIKLFSEPDPGDMDFKDLDCAVTKYAWEFTNDLTDRYIDYEQPLDLFKNSQNGFLKFTLADQDFLHKEYAFVLARQMLAYAFTGENKKLADAIYVDDSSKIVISPFVDFLNEAEIIEAVNDLTSDLITVVKEVFTFIENNEVALKGDVAAIKADIESAKTTLDSDLTQYFNDVVGAILDFAASFPAKQGEIITTLDNIATGSAQTAIDNLNVFLTNLKDKFTDPDGIDDLIAEVEQAFEDFHNLLDDTGIFNFLYGKGFQALIPKEPWTPIIKNLFLDYSAKANMEDINIIHLYPFENTSRFENLEKGQTLFPYFTDRGSLLVGLKEITPGGTLSLLFQLAEASADSETDRADINWHYLTNNNWQPLRPNFDIISDDTDGLTVSGIVTIAIPGDISNKGHTIMPDDTYWLKVSSPSNIKAIAETIDVHTQAALASARIQKLNDKDRLKHPLPAGSISKQVNSDFNVKKVEQRYDSFGGNPPEVSGHFYVRASEYLRHKGRGIMITDHEKIILEAFPEIYKVKCISHTMGLPVSDYRRDLEIAPGYLIIAVIPDLTKLKAGNQLSPKAPVSLLDKIGDHLRRKISPFARVKVMNPRYEPINVDIEVRLYRGKSQNYYAQKLREEISQFLAPWFMGESEKLAFGQEVFFSDLVDYVESRGYVDFILDIRLSGECEQAGSVIKPLTARSILTSGEVCVKINKEECQKAGNQEVLIE</sequence>